<dbReference type="RefSeq" id="WP_184925868.1">
    <property type="nucleotide sequence ID" value="NZ_BMSQ01000025.1"/>
</dbReference>
<dbReference type="PANTHER" id="PTHR35526">
    <property type="entry name" value="ANTI-SIGMA-F FACTOR RSBW-RELATED"/>
    <property type="match status" value="1"/>
</dbReference>
<protein>
    <submittedName>
        <fullName evidence="4">Anti-sigma regulatory factor (Ser/Thr protein kinase)</fullName>
    </submittedName>
</protein>
<feature type="domain" description="Histidine kinase/HSP90-like ATPase" evidence="3">
    <location>
        <begin position="34"/>
        <end position="137"/>
    </location>
</feature>
<accession>A0A7W8EYJ2</accession>
<keyword evidence="5" id="KW-1185">Reference proteome</keyword>
<feature type="compositionally biased region" description="Basic and acidic residues" evidence="2">
    <location>
        <begin position="174"/>
        <end position="184"/>
    </location>
</feature>
<dbReference type="InterPro" id="IPR050267">
    <property type="entry name" value="Anti-sigma-factor_SerPK"/>
</dbReference>
<evidence type="ECO:0000313" key="4">
    <source>
        <dbReference type="EMBL" id="MBB5108956.1"/>
    </source>
</evidence>
<evidence type="ECO:0000256" key="2">
    <source>
        <dbReference type="SAM" id="MobiDB-lite"/>
    </source>
</evidence>
<reference evidence="4 5" key="1">
    <citation type="submission" date="2020-08" db="EMBL/GenBank/DDBJ databases">
        <title>Genomic Encyclopedia of Type Strains, Phase III (KMG-III): the genomes of soil and plant-associated and newly described type strains.</title>
        <authorList>
            <person name="Whitman W."/>
        </authorList>
    </citation>
    <scope>NUCLEOTIDE SEQUENCE [LARGE SCALE GENOMIC DNA]</scope>
    <source>
        <strain evidence="4 5">CECT 3146</strain>
    </source>
</reference>
<keyword evidence="1" id="KW-0808">Transferase</keyword>
<dbReference type="PANTHER" id="PTHR35526:SF3">
    <property type="entry name" value="ANTI-SIGMA-F FACTOR RSBW"/>
    <property type="match status" value="1"/>
</dbReference>
<evidence type="ECO:0000313" key="5">
    <source>
        <dbReference type="Proteomes" id="UP000549009"/>
    </source>
</evidence>
<keyword evidence="1" id="KW-0723">Serine/threonine-protein kinase</keyword>
<dbReference type="InterPro" id="IPR003594">
    <property type="entry name" value="HATPase_dom"/>
</dbReference>
<comment type="caution">
    <text evidence="4">The sequence shown here is derived from an EMBL/GenBank/DDBJ whole genome shotgun (WGS) entry which is preliminary data.</text>
</comment>
<sequence>MAGTSENGIGAEPAAHSVICRATALELKDEFSEIPRTRKAVGEALRGWGFETLIDDFVILASELATNALRHGEPPVTVLLRLCKGVLHLEVSDASAAEPEIRESNPERCSGQGLLLVRALSDEWGWWRNDTGKTVWCQLSPKQYPLEAAAWRSAAPLRPVPSVAQAVLDVGLRRGAADPPRRASDVASGTGAAPPLSASPPRKSPARHIAASIAPSRRSRCEASSPLGQTFVRTCC</sequence>
<proteinExistence type="predicted"/>
<dbReference type="Gene3D" id="3.30.565.10">
    <property type="entry name" value="Histidine kinase-like ATPase, C-terminal domain"/>
    <property type="match status" value="1"/>
</dbReference>
<organism evidence="4 5">
    <name type="scientific">Streptomyces spectabilis</name>
    <dbReference type="NCBI Taxonomy" id="68270"/>
    <lineage>
        <taxon>Bacteria</taxon>
        <taxon>Bacillati</taxon>
        <taxon>Actinomycetota</taxon>
        <taxon>Actinomycetes</taxon>
        <taxon>Kitasatosporales</taxon>
        <taxon>Streptomycetaceae</taxon>
        <taxon>Streptomyces</taxon>
    </lineage>
</organism>
<evidence type="ECO:0000259" key="3">
    <source>
        <dbReference type="Pfam" id="PF13581"/>
    </source>
</evidence>
<gene>
    <name evidence="4" type="ORF">FHS40_008082</name>
</gene>
<feature type="region of interest" description="Disordered" evidence="2">
    <location>
        <begin position="174"/>
        <end position="207"/>
    </location>
</feature>
<evidence type="ECO:0000256" key="1">
    <source>
        <dbReference type="ARBA" id="ARBA00022527"/>
    </source>
</evidence>
<keyword evidence="1" id="KW-0418">Kinase</keyword>
<dbReference type="InterPro" id="IPR036890">
    <property type="entry name" value="HATPase_C_sf"/>
</dbReference>
<dbReference type="Proteomes" id="UP000549009">
    <property type="component" value="Unassembled WGS sequence"/>
</dbReference>
<dbReference type="GO" id="GO:0004674">
    <property type="term" value="F:protein serine/threonine kinase activity"/>
    <property type="evidence" value="ECO:0007669"/>
    <property type="project" value="UniProtKB-KW"/>
</dbReference>
<dbReference type="Pfam" id="PF13581">
    <property type="entry name" value="HATPase_c_2"/>
    <property type="match status" value="1"/>
</dbReference>
<dbReference type="CDD" id="cd16936">
    <property type="entry name" value="HATPase_RsbW-like"/>
    <property type="match status" value="1"/>
</dbReference>
<name>A0A7W8EYJ2_STRST</name>
<dbReference type="EMBL" id="JACHJD010000022">
    <property type="protein sequence ID" value="MBB5108956.1"/>
    <property type="molecule type" value="Genomic_DNA"/>
</dbReference>
<dbReference type="SUPFAM" id="SSF55874">
    <property type="entry name" value="ATPase domain of HSP90 chaperone/DNA topoisomerase II/histidine kinase"/>
    <property type="match status" value="1"/>
</dbReference>
<dbReference type="AlphaFoldDB" id="A0A7W8EYJ2"/>